<accession>A0AAP5T7G1</accession>
<proteinExistence type="predicted"/>
<dbReference type="EMBL" id="JAWLUK010000011">
    <property type="protein sequence ID" value="MDV7177442.1"/>
    <property type="molecule type" value="Genomic_DNA"/>
</dbReference>
<protein>
    <submittedName>
        <fullName evidence="1">Uncharacterized protein</fullName>
    </submittedName>
</protein>
<name>A0AAP5T7G1_9MICC</name>
<reference evidence="1" key="1">
    <citation type="submission" date="2023-10" db="EMBL/GenBank/DDBJ databases">
        <title>Development of a sustainable strategy for remediation of hydrocarbon-contaminated territories based on the waste exchange concept.</title>
        <authorList>
            <person name="Krivoruchko A."/>
        </authorList>
    </citation>
    <scope>NUCLEOTIDE SEQUENCE</scope>
    <source>
        <strain evidence="1">IEGM 1325</strain>
    </source>
</reference>
<evidence type="ECO:0000313" key="2">
    <source>
        <dbReference type="Proteomes" id="UP001185728"/>
    </source>
</evidence>
<gene>
    <name evidence="1" type="ORF">R4064_07310</name>
</gene>
<dbReference type="AlphaFoldDB" id="A0AAP5T7G1"/>
<organism evidence="1 2">
    <name type="scientific">Micrococcus yunnanensis</name>
    <dbReference type="NCBI Taxonomy" id="566027"/>
    <lineage>
        <taxon>Bacteria</taxon>
        <taxon>Bacillati</taxon>
        <taxon>Actinomycetota</taxon>
        <taxon>Actinomycetes</taxon>
        <taxon>Micrococcales</taxon>
        <taxon>Micrococcaceae</taxon>
        <taxon>Micrococcus</taxon>
    </lineage>
</organism>
<dbReference type="Proteomes" id="UP001185728">
    <property type="component" value="Unassembled WGS sequence"/>
</dbReference>
<dbReference type="RefSeq" id="WP_061867713.1">
    <property type="nucleotide sequence ID" value="NZ_JAWLUK010000011.1"/>
</dbReference>
<evidence type="ECO:0000313" key="1">
    <source>
        <dbReference type="EMBL" id="MDV7177442.1"/>
    </source>
</evidence>
<comment type="caution">
    <text evidence="1">The sequence shown here is derived from an EMBL/GenBank/DDBJ whole genome shotgun (WGS) entry which is preliminary data.</text>
</comment>
<sequence>MTVTTVDTQSLTAEAAAVLAAMPGVSYETFLAEAPSLPGVVAVVADDAARAALGLPAQHTGLLAVTAAPHGLRDRDVRVAFQSGRTGASPLRQGLAALLRDVLALDVERTSPGAAGEGFALTPESEETLTAWMREHLTLRAWVAQDASALEGVAREVAADLAPALQPGALAAPVAQRVAAMRASARRSATL</sequence>